<evidence type="ECO:0000256" key="1">
    <source>
        <dbReference type="ARBA" id="ARBA00022729"/>
    </source>
</evidence>
<dbReference type="PANTHER" id="PTHR33376:SF2">
    <property type="entry name" value="DICARBOXYLATE-BINDING PERIPLASMIC PROTEIN"/>
    <property type="match status" value="1"/>
</dbReference>
<gene>
    <name evidence="3" type="ORF">HOP51_05020</name>
</gene>
<dbReference type="Pfam" id="PF03480">
    <property type="entry name" value="DctP"/>
    <property type="match status" value="1"/>
</dbReference>
<dbReference type="RefSeq" id="WP_234272877.1">
    <property type="nucleotide sequence ID" value="NZ_JABFTT010000003.1"/>
</dbReference>
<dbReference type="NCBIfam" id="TIGR00787">
    <property type="entry name" value="dctP"/>
    <property type="match status" value="1"/>
</dbReference>
<evidence type="ECO:0000256" key="2">
    <source>
        <dbReference type="SAM" id="SignalP"/>
    </source>
</evidence>
<sequence>MTTKVLKSTALVGAALLSVSSLTQAQTLRLNHNNPEDHPTHVSMEFMGQRLSELTDGEMNIRVYANAQLGTQRESMELVQNCTLDMARSNTSELEAFEPIYSAVNLPFIFESEEHFEQVINSEVGQDILNASQDKGFIGIAFLTEGARSFYGDRAINTPADLEGLNVRVQPSPSAIRMVELLGGNATPIDWGELYSALQQGVVEMTENNPTALTNARHGEIVSNFSLSEHTIIPSVVVISTCAWNSMSEEQQAAMRQAASEAQAFHSESWSAISNEALEVGQAEMGVEINEVDKAPFIEAVMPMHEEVAAESAELAELIERIKAEAN</sequence>
<dbReference type="InterPro" id="IPR018389">
    <property type="entry name" value="DctP_fam"/>
</dbReference>
<feature type="chain" id="PRO_5046978087" evidence="2">
    <location>
        <begin position="26"/>
        <end position="327"/>
    </location>
</feature>
<dbReference type="InterPro" id="IPR038404">
    <property type="entry name" value="TRAP_DctP_sf"/>
</dbReference>
<dbReference type="InterPro" id="IPR004682">
    <property type="entry name" value="TRAP_DctP"/>
</dbReference>
<reference evidence="3 4" key="1">
    <citation type="journal article" date="2021" name="Front. Microbiol.">
        <title>Aerobic Denitrification and Heterotrophic Sulfur Oxidation in the Genus Halomonas Revealed by Six Novel Species Characterizations and Genome-Based Analysis.</title>
        <authorList>
            <person name="Wang L."/>
            <person name="Shao Z."/>
        </authorList>
    </citation>
    <scope>NUCLEOTIDE SEQUENCE [LARGE SCALE GENOMIC DNA]</scope>
    <source>
        <strain evidence="3 4">MCCC 1A11036</strain>
    </source>
</reference>
<dbReference type="EMBL" id="JABFTT010000003">
    <property type="protein sequence ID" value="MCE8019485.1"/>
    <property type="molecule type" value="Genomic_DNA"/>
</dbReference>
<evidence type="ECO:0000313" key="3">
    <source>
        <dbReference type="EMBL" id="MCE8019485.1"/>
    </source>
</evidence>
<proteinExistence type="predicted"/>
<name>A0ABS9AC55_9GAMM</name>
<keyword evidence="4" id="KW-1185">Reference proteome</keyword>
<dbReference type="NCBIfam" id="NF037995">
    <property type="entry name" value="TRAP_S1"/>
    <property type="match status" value="1"/>
</dbReference>
<protein>
    <submittedName>
        <fullName evidence="3">TRAP transporter substrate-binding protein</fullName>
    </submittedName>
</protein>
<comment type="caution">
    <text evidence="3">The sequence shown here is derived from an EMBL/GenBank/DDBJ whole genome shotgun (WGS) entry which is preliminary data.</text>
</comment>
<dbReference type="PIRSF" id="PIRSF006470">
    <property type="entry name" value="DctB"/>
    <property type="match status" value="1"/>
</dbReference>
<dbReference type="PANTHER" id="PTHR33376">
    <property type="match status" value="1"/>
</dbReference>
<dbReference type="Proteomes" id="UP001320122">
    <property type="component" value="Unassembled WGS sequence"/>
</dbReference>
<organism evidence="3 4">
    <name type="scientific">Billgrantia zhangzhouensis</name>
    <dbReference type="NCBI Taxonomy" id="2733481"/>
    <lineage>
        <taxon>Bacteria</taxon>
        <taxon>Pseudomonadati</taxon>
        <taxon>Pseudomonadota</taxon>
        <taxon>Gammaproteobacteria</taxon>
        <taxon>Oceanospirillales</taxon>
        <taxon>Halomonadaceae</taxon>
        <taxon>Billgrantia</taxon>
    </lineage>
</organism>
<dbReference type="CDD" id="cd13671">
    <property type="entry name" value="PBP2_TRAP_SBP_like_3"/>
    <property type="match status" value="1"/>
</dbReference>
<feature type="signal peptide" evidence="2">
    <location>
        <begin position="1"/>
        <end position="25"/>
    </location>
</feature>
<keyword evidence="1 2" id="KW-0732">Signal</keyword>
<dbReference type="Gene3D" id="3.40.190.170">
    <property type="entry name" value="Bacterial extracellular solute-binding protein, family 7"/>
    <property type="match status" value="1"/>
</dbReference>
<evidence type="ECO:0000313" key="4">
    <source>
        <dbReference type="Proteomes" id="UP001320122"/>
    </source>
</evidence>
<accession>A0ABS9AC55</accession>